<comment type="caution">
    <text evidence="3">The sequence shown here is derived from an EMBL/GenBank/DDBJ whole genome shotgun (WGS) entry which is preliminary data.</text>
</comment>
<evidence type="ECO:0000256" key="2">
    <source>
        <dbReference type="ARBA" id="ARBA00023002"/>
    </source>
</evidence>
<evidence type="ECO:0000313" key="4">
    <source>
        <dbReference type="Proteomes" id="UP000019335"/>
    </source>
</evidence>
<dbReference type="PANTHER" id="PTHR45024">
    <property type="entry name" value="DEHYDROGENASES, SHORT CHAIN"/>
    <property type="match status" value="1"/>
</dbReference>
<dbReference type="InterPro" id="IPR002347">
    <property type="entry name" value="SDR_fam"/>
</dbReference>
<dbReference type="SUPFAM" id="SSF51735">
    <property type="entry name" value="NAD(P)-binding Rossmann-fold domains"/>
    <property type="match status" value="1"/>
</dbReference>
<dbReference type="OrthoDB" id="3592703at2759"/>
<dbReference type="InterPro" id="IPR036291">
    <property type="entry name" value="NAD(P)-bd_dom_sf"/>
</dbReference>
<evidence type="ECO:0000256" key="1">
    <source>
        <dbReference type="ARBA" id="ARBA00006484"/>
    </source>
</evidence>
<proteinExistence type="inferred from homology"/>
<dbReference type="AlphaFoldDB" id="W7TFJ3"/>
<dbReference type="Proteomes" id="UP000019335">
    <property type="component" value="Unassembled WGS sequence"/>
</dbReference>
<dbReference type="Pfam" id="PF00106">
    <property type="entry name" value="adh_short"/>
    <property type="match status" value="1"/>
</dbReference>
<dbReference type="PRINTS" id="PR00081">
    <property type="entry name" value="GDHRDH"/>
</dbReference>
<dbReference type="GO" id="GO:0016491">
    <property type="term" value="F:oxidoreductase activity"/>
    <property type="evidence" value="ECO:0007669"/>
    <property type="project" value="UniProtKB-KW"/>
</dbReference>
<sequence length="117" mass="12755">MTDQDWDLVYKVHLLGTYRVSKAAWPIMRQQKYGRIVNVSSASGLYGNEGQGNYAAMKMGIAGLSATLAKEGVRYDVKVLFLPLALPLLPVFPYDALPSLGVAFFLSSLSSPPLPSF</sequence>
<accession>W7TFJ3</accession>
<dbReference type="EMBL" id="AZIL01002227">
    <property type="protein sequence ID" value="EWM22278.1"/>
    <property type="molecule type" value="Genomic_DNA"/>
</dbReference>
<keyword evidence="2" id="KW-0560">Oxidoreductase</keyword>
<organism evidence="3 4">
    <name type="scientific">Nannochloropsis gaditana</name>
    <dbReference type="NCBI Taxonomy" id="72520"/>
    <lineage>
        <taxon>Eukaryota</taxon>
        <taxon>Sar</taxon>
        <taxon>Stramenopiles</taxon>
        <taxon>Ochrophyta</taxon>
        <taxon>Eustigmatophyceae</taxon>
        <taxon>Eustigmatales</taxon>
        <taxon>Monodopsidaceae</taxon>
        <taxon>Nannochloropsis</taxon>
    </lineage>
</organism>
<reference evidence="3 4" key="1">
    <citation type="journal article" date="2014" name="Mol. Plant">
        <title>Chromosome Scale Genome Assembly and Transcriptome Profiling of Nannochloropsis gaditana in Nitrogen Depletion.</title>
        <authorList>
            <person name="Corteggiani Carpinelli E."/>
            <person name="Telatin A."/>
            <person name="Vitulo N."/>
            <person name="Forcato C."/>
            <person name="D'Angelo M."/>
            <person name="Schiavon R."/>
            <person name="Vezzi A."/>
            <person name="Giacometti G.M."/>
            <person name="Morosinotto T."/>
            <person name="Valle G."/>
        </authorList>
    </citation>
    <scope>NUCLEOTIDE SEQUENCE [LARGE SCALE GENOMIC DNA]</scope>
    <source>
        <strain evidence="3 4">B-31</strain>
    </source>
</reference>
<gene>
    <name evidence="3" type="ORF">Naga_102434g1</name>
</gene>
<dbReference type="InterPro" id="IPR051687">
    <property type="entry name" value="Peroxisomal_Beta-Oxidation"/>
</dbReference>
<protein>
    <submittedName>
        <fullName evidence="3">Peroxisomal hydratase-dehydrogenase-epimerase</fullName>
    </submittedName>
</protein>
<comment type="similarity">
    <text evidence="1">Belongs to the short-chain dehydrogenases/reductases (SDR) family.</text>
</comment>
<keyword evidence="4" id="KW-1185">Reference proteome</keyword>
<dbReference type="Gene3D" id="3.40.50.720">
    <property type="entry name" value="NAD(P)-binding Rossmann-like Domain"/>
    <property type="match status" value="1"/>
</dbReference>
<name>W7TFJ3_9STRA</name>
<evidence type="ECO:0000313" key="3">
    <source>
        <dbReference type="EMBL" id="EWM22278.1"/>
    </source>
</evidence>
<dbReference type="PANTHER" id="PTHR45024:SF2">
    <property type="entry name" value="SCP2 DOMAIN-CONTAINING PROTEIN"/>
    <property type="match status" value="1"/>
</dbReference>